<name>A0ACB9SS73_HOLOL</name>
<organism evidence="1 2">
    <name type="scientific">Holotrichia oblita</name>
    <name type="common">Chafer beetle</name>
    <dbReference type="NCBI Taxonomy" id="644536"/>
    <lineage>
        <taxon>Eukaryota</taxon>
        <taxon>Metazoa</taxon>
        <taxon>Ecdysozoa</taxon>
        <taxon>Arthropoda</taxon>
        <taxon>Hexapoda</taxon>
        <taxon>Insecta</taxon>
        <taxon>Pterygota</taxon>
        <taxon>Neoptera</taxon>
        <taxon>Endopterygota</taxon>
        <taxon>Coleoptera</taxon>
        <taxon>Polyphaga</taxon>
        <taxon>Scarabaeiformia</taxon>
        <taxon>Scarabaeidae</taxon>
        <taxon>Melolonthinae</taxon>
        <taxon>Holotrichia</taxon>
    </lineage>
</organism>
<keyword evidence="2" id="KW-1185">Reference proteome</keyword>
<sequence>MEPQHAAMTVEVNQHILNFKPSASTPTRNEPYKLTFYVENDTYTKQQPQHHIDSRNHVKQQSYNNYYDEVVMESYESPEMYSNKVAQAQRSKHESYCILSAFLYFVTITTFTYLVVLWIKQRMHMHMEVLHWW</sequence>
<comment type="caution">
    <text evidence="1">The sequence shown here is derived from an EMBL/GenBank/DDBJ whole genome shotgun (WGS) entry which is preliminary data.</text>
</comment>
<evidence type="ECO:0000313" key="1">
    <source>
        <dbReference type="EMBL" id="KAI4457822.1"/>
    </source>
</evidence>
<dbReference type="EMBL" id="CM043021">
    <property type="protein sequence ID" value="KAI4457822.1"/>
    <property type="molecule type" value="Genomic_DNA"/>
</dbReference>
<proteinExistence type="predicted"/>
<reference evidence="1" key="1">
    <citation type="submission" date="2022-04" db="EMBL/GenBank/DDBJ databases">
        <title>Chromosome-scale genome assembly of Holotrichia oblita Faldermann.</title>
        <authorList>
            <person name="Rongchong L."/>
        </authorList>
    </citation>
    <scope>NUCLEOTIDE SEQUENCE</scope>
    <source>
        <strain evidence="1">81SQS9</strain>
    </source>
</reference>
<accession>A0ACB9SS73</accession>
<protein>
    <submittedName>
        <fullName evidence="1">Slit</fullName>
    </submittedName>
</protein>
<dbReference type="Proteomes" id="UP001056778">
    <property type="component" value="Chromosome 7"/>
</dbReference>
<gene>
    <name evidence="1" type="ORF">MML48_7g00008516</name>
</gene>
<evidence type="ECO:0000313" key="2">
    <source>
        <dbReference type="Proteomes" id="UP001056778"/>
    </source>
</evidence>